<dbReference type="RefSeq" id="WP_084601794.1">
    <property type="nucleotide sequence ID" value="NZ_LWHB01000194.1"/>
</dbReference>
<dbReference type="AlphaFoldDB" id="A0A380MZD4"/>
<sequence length="136" mass="15222">MNEITMTDQKPYLLRAIYQWIIDNNCTPHLVIAYPKAGWVSGVPNQFLENDTLVLNISPTASPDITIENEVIYFSTRFSGTPHNVSVLIESVVGLFAKETQQGMGFDVSPNLENGPKKLEKFESLKKTASHLKVIK</sequence>
<accession>A0A380MZD4</accession>
<dbReference type="InterPro" id="IPR007481">
    <property type="entry name" value="SspB"/>
</dbReference>
<keyword evidence="2" id="KW-1185">Reference proteome</keyword>
<name>A0A380MZD4_9GAMM</name>
<gene>
    <name evidence="1" type="primary">sspB</name>
    <name evidence="1" type="ORF">NCTC13337_02318</name>
</gene>
<dbReference type="SUPFAM" id="SSF101738">
    <property type="entry name" value="SspB-like"/>
    <property type="match status" value="1"/>
</dbReference>
<proteinExistence type="predicted"/>
<dbReference type="Gene3D" id="2.30.30.220">
    <property type="entry name" value="SspB-like"/>
    <property type="match status" value="1"/>
</dbReference>
<dbReference type="Pfam" id="PF04386">
    <property type="entry name" value="SspB"/>
    <property type="match status" value="1"/>
</dbReference>
<evidence type="ECO:0000313" key="1">
    <source>
        <dbReference type="EMBL" id="SUO97263.1"/>
    </source>
</evidence>
<reference evidence="1 2" key="1">
    <citation type="submission" date="2018-06" db="EMBL/GenBank/DDBJ databases">
        <authorList>
            <consortium name="Pathogen Informatics"/>
            <person name="Doyle S."/>
        </authorList>
    </citation>
    <scope>NUCLEOTIDE SEQUENCE [LARGE SCALE GENOMIC DNA]</scope>
    <source>
        <strain evidence="1 2">NCTC13337</strain>
    </source>
</reference>
<dbReference type="InterPro" id="IPR036760">
    <property type="entry name" value="SspB-like_sf"/>
</dbReference>
<dbReference type="GO" id="GO:0005829">
    <property type="term" value="C:cytosol"/>
    <property type="evidence" value="ECO:0007669"/>
    <property type="project" value="TreeGrafter"/>
</dbReference>
<evidence type="ECO:0000313" key="2">
    <source>
        <dbReference type="Proteomes" id="UP000254601"/>
    </source>
</evidence>
<dbReference type="GO" id="GO:0045732">
    <property type="term" value="P:positive regulation of protein catabolic process"/>
    <property type="evidence" value="ECO:0007669"/>
    <property type="project" value="TreeGrafter"/>
</dbReference>
<protein>
    <submittedName>
        <fullName evidence="1">Stringent starvation protein B</fullName>
    </submittedName>
</protein>
<dbReference type="OrthoDB" id="9797358at2"/>
<dbReference type="PANTHER" id="PTHR37486">
    <property type="entry name" value="STRINGENT STARVATION PROTEIN B"/>
    <property type="match status" value="1"/>
</dbReference>
<dbReference type="EMBL" id="UHIC01000001">
    <property type="protein sequence ID" value="SUO97263.1"/>
    <property type="molecule type" value="Genomic_DNA"/>
</dbReference>
<dbReference type="GO" id="GO:0005840">
    <property type="term" value="C:ribosome"/>
    <property type="evidence" value="ECO:0007669"/>
    <property type="project" value="TreeGrafter"/>
</dbReference>
<dbReference type="Proteomes" id="UP000254601">
    <property type="component" value="Unassembled WGS sequence"/>
</dbReference>
<dbReference type="PANTHER" id="PTHR37486:SF1">
    <property type="entry name" value="STRINGENT STARVATION PROTEIN B"/>
    <property type="match status" value="1"/>
</dbReference>
<organism evidence="1 2">
    <name type="scientific">Suttonella ornithocola</name>
    <dbReference type="NCBI Taxonomy" id="279832"/>
    <lineage>
        <taxon>Bacteria</taxon>
        <taxon>Pseudomonadati</taxon>
        <taxon>Pseudomonadota</taxon>
        <taxon>Gammaproteobacteria</taxon>
        <taxon>Cardiobacteriales</taxon>
        <taxon>Cardiobacteriaceae</taxon>
        <taxon>Suttonella</taxon>
    </lineage>
</organism>